<dbReference type="CDD" id="cd00198">
    <property type="entry name" value="vWFA"/>
    <property type="match status" value="1"/>
</dbReference>
<accession>A0AAV2QVZ9</accession>
<dbReference type="Proteomes" id="UP001497623">
    <property type="component" value="Unassembled WGS sequence"/>
</dbReference>
<dbReference type="EMBL" id="CAXKWB010011421">
    <property type="protein sequence ID" value="CAL4101313.1"/>
    <property type="molecule type" value="Genomic_DNA"/>
</dbReference>
<reference evidence="1 2" key="1">
    <citation type="submission" date="2024-05" db="EMBL/GenBank/DDBJ databases">
        <authorList>
            <person name="Wallberg A."/>
        </authorList>
    </citation>
    <scope>NUCLEOTIDE SEQUENCE [LARGE SCALE GENOMIC DNA]</scope>
</reference>
<evidence type="ECO:0000313" key="2">
    <source>
        <dbReference type="Proteomes" id="UP001497623"/>
    </source>
</evidence>
<sequence length="1050" mass="120147">MWMMNLNGTTKHHSLLKMPSKIPVAMLSESKGNRMADLRKQSTMNIFMGDVSGSMMSYWEKVVEGWKNHVAPKLIGRTMIYTYGTKVNYKRSTTEIKQEDFDSDGYDNLTGAFMTILEEIYMCKEKYINVFIVFDGGHNVTSCEPAKVIEKMSPAKGKTVNVYVLGCGSNFPVTYSVGIRSQLHSGSSNLPTLFWAKDRREENDVVQQYKDISKYLEGGAGSISVELSIPGHILPKIAPQKMFHLGEYIYFDQEPDTLSEVTLKFSKNNHGIIQLTPEDVTVDILLDKVFRQWNGVLLQLRNRKETIPEGILDFMERLYNSAVYFMDKPTHTGNIRSSIKDRLSTKASTGHDVTFRTLINSVKALLTNEHFQREIDLAEHVLSTTVVTSKYAVRNLQLKGHTDADYHNDVVEFKEVYKKIQKTLTSLEVTADDCCRITVTSTLMDLQDEDFTKLLDLNKFEFLKQFTISGIPVYAPTRDSAQINPWTYSIRKILTSPYTILSQVAMEGMAESKPEGVGQKHKEMKIQQDSEDTKFNAVIPVFPPTVAKQLQPVMRTRLYAMCCTFAILKTPHIVDYNVHMAGLGVTWVRILFENPEQPRPEYVRYRIECIEATAINYEDRPSFATYRNILKSNPVQAIMAESTLEVDGKTLKCESLIKPMFILHLAIRSGKIDDMKEIGRIVELILIEYIGRCLSNYDKREMDPPVPHTPYCDFFAETIADNEQKQKFLKQNVEQSQRKIVSKKVNLLQQFYYIDQCKRKARLEAKEEVKLLASHLVENIPIEVAMNKIRSLRNIASCGDVSWKTLQTFAKEVGLADVDIQNLFSEQNVFRYVAHALKYRNSRERLETPLSDYLSYEKEVTTKVQAEASKNVSIALYESLVKDMLTAWNKAYEEVHKEVVEPMTRSQIIKEATLQGISVNEENFDTVYKRFRPNVGLLGNACQSKKCPWYLKPNKSYNQHNFAERQSDNSFPHALHLATQKYRDCGVDEITKIILSGQCTKAKKDGNIEITKIMKDGKKKQKLENDDATKSLDYDISGLKNKYLQLSLSK</sequence>
<dbReference type="SUPFAM" id="SSF53300">
    <property type="entry name" value="vWA-like"/>
    <property type="match status" value="1"/>
</dbReference>
<protein>
    <recommendedName>
        <fullName evidence="3">VWFA domain-containing protein</fullName>
    </recommendedName>
</protein>
<proteinExistence type="predicted"/>
<name>A0AAV2QVZ9_MEGNR</name>
<evidence type="ECO:0008006" key="3">
    <source>
        <dbReference type="Google" id="ProtNLM"/>
    </source>
</evidence>
<gene>
    <name evidence="1" type="ORF">MNOR_LOCUS16981</name>
</gene>
<dbReference type="GO" id="GO:0032991">
    <property type="term" value="C:protein-containing complex"/>
    <property type="evidence" value="ECO:0007669"/>
    <property type="project" value="UniProtKB-ARBA"/>
</dbReference>
<dbReference type="AlphaFoldDB" id="A0AAV2QVZ9"/>
<keyword evidence="2" id="KW-1185">Reference proteome</keyword>
<evidence type="ECO:0000313" key="1">
    <source>
        <dbReference type="EMBL" id="CAL4101313.1"/>
    </source>
</evidence>
<organism evidence="1 2">
    <name type="scientific">Meganyctiphanes norvegica</name>
    <name type="common">Northern krill</name>
    <name type="synonym">Thysanopoda norvegica</name>
    <dbReference type="NCBI Taxonomy" id="48144"/>
    <lineage>
        <taxon>Eukaryota</taxon>
        <taxon>Metazoa</taxon>
        <taxon>Ecdysozoa</taxon>
        <taxon>Arthropoda</taxon>
        <taxon>Crustacea</taxon>
        <taxon>Multicrustacea</taxon>
        <taxon>Malacostraca</taxon>
        <taxon>Eumalacostraca</taxon>
        <taxon>Eucarida</taxon>
        <taxon>Euphausiacea</taxon>
        <taxon>Euphausiidae</taxon>
        <taxon>Meganyctiphanes</taxon>
    </lineage>
</organism>
<dbReference type="InterPro" id="IPR036465">
    <property type="entry name" value="vWFA_dom_sf"/>
</dbReference>
<comment type="caution">
    <text evidence="1">The sequence shown here is derived from an EMBL/GenBank/DDBJ whole genome shotgun (WGS) entry which is preliminary data.</text>
</comment>